<keyword evidence="2" id="KW-1185">Reference proteome</keyword>
<proteinExistence type="predicted"/>
<evidence type="ECO:0000313" key="1">
    <source>
        <dbReference type="EMBL" id="EQA45909.1"/>
    </source>
</evidence>
<gene>
    <name evidence="1" type="ORF">LEP1GSC050_4331</name>
</gene>
<sequence length="37" mass="4230">MGDIKKPLPAKLRITCEGNHIIKLENRKEIIILARGF</sequence>
<comment type="caution">
    <text evidence="1">The sequence shown here is derived from an EMBL/GenBank/DDBJ whole genome shotgun (WGS) entry which is preliminary data.</text>
</comment>
<name>T0GGC9_9LEPT</name>
<dbReference type="EMBL" id="AHMO02000008">
    <property type="protein sequence ID" value="EQA45909.1"/>
    <property type="molecule type" value="Genomic_DNA"/>
</dbReference>
<reference evidence="1" key="1">
    <citation type="submission" date="2013-05" db="EMBL/GenBank/DDBJ databases">
        <authorList>
            <person name="Harkins D.M."/>
            <person name="Durkin A.S."/>
            <person name="Brinkac L.M."/>
            <person name="Haft D.H."/>
            <person name="Selengut J.D."/>
            <person name="Sanka R."/>
            <person name="DePew J."/>
            <person name="Purushe J."/>
            <person name="Hartskeerl R.A."/>
            <person name="Ahmed A."/>
            <person name="van der Linden H."/>
            <person name="Goris M.G.A."/>
            <person name="Vinetz J.M."/>
            <person name="Sutton G.G."/>
            <person name="Nierman W.C."/>
            <person name="Fouts D.E."/>
        </authorList>
    </citation>
    <scope>NUCLEOTIDE SEQUENCE [LARGE SCALE GENOMIC DNA]</scope>
    <source>
        <strain evidence="1">5399</strain>
    </source>
</reference>
<protein>
    <submittedName>
        <fullName evidence="1">Uncharacterized protein</fullName>
    </submittedName>
</protein>
<dbReference type="Proteomes" id="UP000015454">
    <property type="component" value="Unassembled WGS sequence"/>
</dbReference>
<dbReference type="STRING" id="1049789.LEP1GSC050_4331"/>
<organism evidence="1 2">
    <name type="scientific">Leptospira broomii serovar Hurstbridge str. 5399</name>
    <dbReference type="NCBI Taxonomy" id="1049789"/>
    <lineage>
        <taxon>Bacteria</taxon>
        <taxon>Pseudomonadati</taxon>
        <taxon>Spirochaetota</taxon>
        <taxon>Spirochaetia</taxon>
        <taxon>Leptospirales</taxon>
        <taxon>Leptospiraceae</taxon>
        <taxon>Leptospira</taxon>
    </lineage>
</organism>
<dbReference type="AlphaFoldDB" id="T0GGC9"/>
<evidence type="ECO:0000313" key="2">
    <source>
        <dbReference type="Proteomes" id="UP000015454"/>
    </source>
</evidence>
<accession>T0GGC9</accession>